<feature type="transmembrane region" description="Helical" evidence="7">
    <location>
        <begin position="149"/>
        <end position="170"/>
    </location>
</feature>
<dbReference type="InterPro" id="IPR002656">
    <property type="entry name" value="Acyl_transf_3_dom"/>
</dbReference>
<evidence type="ECO:0000256" key="3">
    <source>
        <dbReference type="ARBA" id="ARBA00022475"/>
    </source>
</evidence>
<dbReference type="PANTHER" id="PTHR40074">
    <property type="entry name" value="O-ACETYLTRANSFERASE WECH"/>
    <property type="match status" value="1"/>
</dbReference>
<keyword evidence="3" id="KW-1003">Cell membrane</keyword>
<dbReference type="Pfam" id="PF01757">
    <property type="entry name" value="Acyl_transf_3"/>
    <property type="match status" value="1"/>
</dbReference>
<sequence>MIQTFLNLVILKKTNTVATLNNGYEVIDTIRFVAISSVIWGHSYLPLDSQSPLAPTDSIIHSVALELGKTGTILFFLISGFLLNRKIREYTIGTFMKSRLRSTILPWVTVILFFAVMYACFDPVFQSVLLPSDSMKLVKEMGLILKMMVFHYSFWFIPVFLVSVSVLIILKRLLYDSWLFVLSLCITIFYNCNLYYNWFNASHTTAFLAYVSVMLLGIHVHKNFGSWMAWCSRITWWHWITLYLITLVITCFEGNLLSMHKSVDPYASLRVSNLMNALVVFVGLCKIGPVKWIEKFNPRQTVFGIFLVHNIFGWLFVYTLRQVFKLPAVPYVSLSLLLSVFIFLLNFAFSYLFVCRIRLMKRNYSWSAG</sequence>
<dbReference type="Proteomes" id="UP000290545">
    <property type="component" value="Unassembled WGS sequence"/>
</dbReference>
<feature type="transmembrane region" description="Helical" evidence="7">
    <location>
        <begin position="177"/>
        <end position="198"/>
    </location>
</feature>
<comment type="subcellular location">
    <subcellularLocation>
        <location evidence="1">Cell membrane</location>
        <topology evidence="1">Multi-pass membrane protein</topology>
    </subcellularLocation>
</comment>
<evidence type="ECO:0000256" key="1">
    <source>
        <dbReference type="ARBA" id="ARBA00004651"/>
    </source>
</evidence>
<evidence type="ECO:0000256" key="7">
    <source>
        <dbReference type="SAM" id="Phobius"/>
    </source>
</evidence>
<gene>
    <name evidence="9" type="ORF">ESB13_09000</name>
</gene>
<dbReference type="GO" id="GO:0005886">
    <property type="term" value="C:plasma membrane"/>
    <property type="evidence" value="ECO:0007669"/>
    <property type="project" value="UniProtKB-SubCell"/>
</dbReference>
<feature type="transmembrane region" description="Helical" evidence="7">
    <location>
        <begin position="269"/>
        <end position="289"/>
    </location>
</feature>
<feature type="transmembrane region" description="Helical" evidence="7">
    <location>
        <begin position="59"/>
        <end position="83"/>
    </location>
</feature>
<feature type="transmembrane region" description="Helical" evidence="7">
    <location>
        <begin position="236"/>
        <end position="257"/>
    </location>
</feature>
<organism evidence="9 10">
    <name type="scientific">Filimonas effusa</name>
    <dbReference type="NCBI Taxonomy" id="2508721"/>
    <lineage>
        <taxon>Bacteria</taxon>
        <taxon>Pseudomonadati</taxon>
        <taxon>Bacteroidota</taxon>
        <taxon>Chitinophagia</taxon>
        <taxon>Chitinophagales</taxon>
        <taxon>Chitinophagaceae</taxon>
        <taxon>Filimonas</taxon>
    </lineage>
</organism>
<accession>A0A4Q1DE89</accession>
<evidence type="ECO:0000313" key="10">
    <source>
        <dbReference type="Proteomes" id="UP000290545"/>
    </source>
</evidence>
<dbReference type="GO" id="GO:0009246">
    <property type="term" value="P:enterobacterial common antigen biosynthetic process"/>
    <property type="evidence" value="ECO:0007669"/>
    <property type="project" value="TreeGrafter"/>
</dbReference>
<protein>
    <recommendedName>
        <fullName evidence="8">Acyltransferase 3 domain-containing protein</fullName>
    </recommendedName>
</protein>
<proteinExistence type="inferred from homology"/>
<name>A0A4Q1DE89_9BACT</name>
<keyword evidence="4 7" id="KW-0812">Transmembrane</keyword>
<evidence type="ECO:0000256" key="6">
    <source>
        <dbReference type="ARBA" id="ARBA00023136"/>
    </source>
</evidence>
<dbReference type="OrthoDB" id="1495770at2"/>
<evidence type="ECO:0000256" key="5">
    <source>
        <dbReference type="ARBA" id="ARBA00022989"/>
    </source>
</evidence>
<dbReference type="AlphaFoldDB" id="A0A4Q1DE89"/>
<comment type="similarity">
    <text evidence="2">Belongs to the acyltransferase 3 family.</text>
</comment>
<dbReference type="EMBL" id="SDHZ01000001">
    <property type="protein sequence ID" value="RXK86909.1"/>
    <property type="molecule type" value="Genomic_DNA"/>
</dbReference>
<keyword evidence="10" id="KW-1185">Reference proteome</keyword>
<dbReference type="PANTHER" id="PTHR40074:SF2">
    <property type="entry name" value="O-ACETYLTRANSFERASE WECH"/>
    <property type="match status" value="1"/>
</dbReference>
<feature type="transmembrane region" description="Helical" evidence="7">
    <location>
        <begin position="104"/>
        <end position="129"/>
    </location>
</feature>
<evidence type="ECO:0000256" key="4">
    <source>
        <dbReference type="ARBA" id="ARBA00022692"/>
    </source>
</evidence>
<evidence type="ECO:0000256" key="2">
    <source>
        <dbReference type="ARBA" id="ARBA00007400"/>
    </source>
</evidence>
<feature type="transmembrane region" description="Helical" evidence="7">
    <location>
        <begin position="204"/>
        <end position="224"/>
    </location>
</feature>
<keyword evidence="5 7" id="KW-1133">Transmembrane helix</keyword>
<reference evidence="9 10" key="1">
    <citation type="submission" date="2019-01" db="EMBL/GenBank/DDBJ databases">
        <title>Filimonas sp. strain TTM-71.</title>
        <authorList>
            <person name="Chen W.-M."/>
        </authorList>
    </citation>
    <scope>NUCLEOTIDE SEQUENCE [LARGE SCALE GENOMIC DNA]</scope>
    <source>
        <strain evidence="9 10">TTM-71</strain>
    </source>
</reference>
<feature type="domain" description="Acyltransferase 3" evidence="8">
    <location>
        <begin position="27"/>
        <end position="354"/>
    </location>
</feature>
<feature type="transmembrane region" description="Helical" evidence="7">
    <location>
        <begin position="332"/>
        <end position="354"/>
    </location>
</feature>
<comment type="caution">
    <text evidence="9">The sequence shown here is derived from an EMBL/GenBank/DDBJ whole genome shotgun (WGS) entry which is preliminary data.</text>
</comment>
<keyword evidence="6 7" id="KW-0472">Membrane</keyword>
<dbReference type="RefSeq" id="WP_129002658.1">
    <property type="nucleotide sequence ID" value="NZ_SDHZ01000001.1"/>
</dbReference>
<feature type="transmembrane region" description="Helical" evidence="7">
    <location>
        <begin position="301"/>
        <end position="320"/>
    </location>
</feature>
<dbReference type="GO" id="GO:0016413">
    <property type="term" value="F:O-acetyltransferase activity"/>
    <property type="evidence" value="ECO:0007669"/>
    <property type="project" value="TreeGrafter"/>
</dbReference>
<evidence type="ECO:0000259" key="8">
    <source>
        <dbReference type="Pfam" id="PF01757"/>
    </source>
</evidence>
<evidence type="ECO:0000313" key="9">
    <source>
        <dbReference type="EMBL" id="RXK86909.1"/>
    </source>
</evidence>